<dbReference type="InterPro" id="IPR051784">
    <property type="entry name" value="Nod_factor_ABC_transporter"/>
</dbReference>
<evidence type="ECO:0000313" key="8">
    <source>
        <dbReference type="Proteomes" id="UP000440066"/>
    </source>
</evidence>
<comment type="caution">
    <text evidence="7">The sequence shown here is derived from an EMBL/GenBank/DDBJ whole genome shotgun (WGS) entry which is preliminary data.</text>
</comment>
<evidence type="ECO:0000256" key="1">
    <source>
        <dbReference type="ARBA" id="ARBA00004141"/>
    </source>
</evidence>
<gene>
    <name evidence="7" type="ORF">GF867_10270</name>
</gene>
<dbReference type="AlphaFoldDB" id="A0A844C0S6"/>
<feature type="transmembrane region" description="Helical" evidence="5">
    <location>
        <begin position="152"/>
        <end position="172"/>
    </location>
</feature>
<feature type="transmembrane region" description="Helical" evidence="5">
    <location>
        <begin position="122"/>
        <end position="145"/>
    </location>
</feature>
<evidence type="ECO:0000256" key="4">
    <source>
        <dbReference type="ARBA" id="ARBA00023136"/>
    </source>
</evidence>
<protein>
    <submittedName>
        <fullName evidence="7">ABC transporter permease subunit</fullName>
    </submittedName>
</protein>
<dbReference type="PANTHER" id="PTHR43229:SF6">
    <property type="entry name" value="ABC-TYPE MULTIDRUG TRANSPORT SYSTEM, PERMEASE COMPONENT"/>
    <property type="match status" value="1"/>
</dbReference>
<dbReference type="GO" id="GO:0140359">
    <property type="term" value="F:ABC-type transporter activity"/>
    <property type="evidence" value="ECO:0007669"/>
    <property type="project" value="InterPro"/>
</dbReference>
<dbReference type="Proteomes" id="UP000440066">
    <property type="component" value="Unassembled WGS sequence"/>
</dbReference>
<sequence>MKLHRVLAIFEKDLKEFMRNMSLFTMILLPIIMALLFTNIGGGIEDLPLEIIFILIGMTFSAISYNTMATMMAEENEKDTLRGLVQSPASLIDIILGKSLVTILMTLISLGISLAICDAITSWSFMGIIALILLLLFFLGLGIAVGLSVKSVATTAVYSMPIMFIFGMSQYVEFIVTDPNSIVRKVFNYLPIYQVFFIEEGQPPFKPLMILLVWVILVFIIVFWTFKKRSKDDKR</sequence>
<feature type="transmembrane region" description="Helical" evidence="5">
    <location>
        <begin position="21"/>
        <end position="40"/>
    </location>
</feature>
<keyword evidence="2 5" id="KW-0812">Transmembrane</keyword>
<feature type="domain" description="ABC-2 type transporter transmembrane" evidence="6">
    <location>
        <begin position="51"/>
        <end position="223"/>
    </location>
</feature>
<dbReference type="RefSeq" id="WP_153833010.1">
    <property type="nucleotide sequence ID" value="NZ_WJQT01000016.1"/>
</dbReference>
<evidence type="ECO:0000313" key="7">
    <source>
        <dbReference type="EMBL" id="MRJ47948.1"/>
    </source>
</evidence>
<evidence type="ECO:0000259" key="6">
    <source>
        <dbReference type="Pfam" id="PF12698"/>
    </source>
</evidence>
<evidence type="ECO:0000256" key="3">
    <source>
        <dbReference type="ARBA" id="ARBA00022989"/>
    </source>
</evidence>
<feature type="transmembrane region" description="Helical" evidence="5">
    <location>
        <begin position="52"/>
        <end position="73"/>
    </location>
</feature>
<dbReference type="InterPro" id="IPR013525">
    <property type="entry name" value="ABC2_TM"/>
</dbReference>
<reference evidence="7 8" key="1">
    <citation type="submission" date="2019-11" db="EMBL/GenBank/DDBJ databases">
        <title>Characterisation of Fundicoccus ignavus gen. nov. sp. nov., a novel genus of the family Aerococcaceae from bulk tank milk.</title>
        <authorList>
            <person name="Siebert A."/>
            <person name="Huptas C."/>
            <person name="Wenning M."/>
            <person name="Scherer S."/>
            <person name="Doll E.V."/>
        </authorList>
    </citation>
    <scope>NUCLEOTIDE SEQUENCE [LARGE SCALE GENOMIC DNA]</scope>
    <source>
        <strain evidence="7 8">DSM 109652</strain>
    </source>
</reference>
<dbReference type="Pfam" id="PF12698">
    <property type="entry name" value="ABC2_membrane_3"/>
    <property type="match status" value="1"/>
</dbReference>
<organism evidence="7 8">
    <name type="scientific">Fundicoccus ignavus</name>
    <dbReference type="NCBI Taxonomy" id="2664442"/>
    <lineage>
        <taxon>Bacteria</taxon>
        <taxon>Bacillati</taxon>
        <taxon>Bacillota</taxon>
        <taxon>Bacilli</taxon>
        <taxon>Lactobacillales</taxon>
        <taxon>Aerococcaceae</taxon>
        <taxon>Fundicoccus</taxon>
    </lineage>
</organism>
<evidence type="ECO:0000256" key="2">
    <source>
        <dbReference type="ARBA" id="ARBA00022692"/>
    </source>
</evidence>
<proteinExistence type="predicted"/>
<evidence type="ECO:0000256" key="5">
    <source>
        <dbReference type="SAM" id="Phobius"/>
    </source>
</evidence>
<comment type="subcellular location">
    <subcellularLocation>
        <location evidence="1">Membrane</location>
        <topology evidence="1">Multi-pass membrane protein</topology>
    </subcellularLocation>
</comment>
<name>A0A844C0S6_9LACT</name>
<feature type="transmembrane region" description="Helical" evidence="5">
    <location>
        <begin position="208"/>
        <end position="226"/>
    </location>
</feature>
<accession>A0A844C0S6</accession>
<keyword evidence="4 5" id="KW-0472">Membrane</keyword>
<dbReference type="EMBL" id="WJQT01000016">
    <property type="protein sequence ID" value="MRJ47948.1"/>
    <property type="molecule type" value="Genomic_DNA"/>
</dbReference>
<dbReference type="PANTHER" id="PTHR43229">
    <property type="entry name" value="NODULATION PROTEIN J"/>
    <property type="match status" value="1"/>
</dbReference>
<dbReference type="GO" id="GO:0016020">
    <property type="term" value="C:membrane"/>
    <property type="evidence" value="ECO:0007669"/>
    <property type="project" value="UniProtKB-SubCell"/>
</dbReference>
<feature type="transmembrane region" description="Helical" evidence="5">
    <location>
        <begin position="94"/>
        <end position="116"/>
    </location>
</feature>
<keyword evidence="3 5" id="KW-1133">Transmembrane helix</keyword>